<organism evidence="1 2">
    <name type="scientific">Plakobranchus ocellatus</name>
    <dbReference type="NCBI Taxonomy" id="259542"/>
    <lineage>
        <taxon>Eukaryota</taxon>
        <taxon>Metazoa</taxon>
        <taxon>Spiralia</taxon>
        <taxon>Lophotrochozoa</taxon>
        <taxon>Mollusca</taxon>
        <taxon>Gastropoda</taxon>
        <taxon>Heterobranchia</taxon>
        <taxon>Euthyneura</taxon>
        <taxon>Panpulmonata</taxon>
        <taxon>Sacoglossa</taxon>
        <taxon>Placobranchoidea</taxon>
        <taxon>Plakobranchidae</taxon>
        <taxon>Plakobranchus</taxon>
    </lineage>
</organism>
<proteinExistence type="predicted"/>
<dbReference type="AlphaFoldDB" id="A0AAV4DZC4"/>
<comment type="caution">
    <text evidence="1">The sequence shown here is derived from an EMBL/GenBank/DDBJ whole genome shotgun (WGS) entry which is preliminary data.</text>
</comment>
<keyword evidence="2" id="KW-1185">Reference proteome</keyword>
<protein>
    <submittedName>
        <fullName evidence="1">Uncharacterized protein</fullName>
    </submittedName>
</protein>
<name>A0AAV4DZC4_9GAST</name>
<accession>A0AAV4DZC4</accession>
<dbReference type="Proteomes" id="UP000735302">
    <property type="component" value="Unassembled WGS sequence"/>
</dbReference>
<gene>
    <name evidence="1" type="ORF">PoB_007592900</name>
</gene>
<sequence length="211" mass="24207">MRVASLGHGGEDKHPQHSYRFNMTAEAQLELSSPVREHTQTRSEKQKQHRFALSRHLLVVKSQIASRRRLGTLRPSVALLHRRVHATSSTMFWDARHSHTRMYHFTLSISHHGSFALTPRYGFYPVGREKVVHGDKPSAFLYVNMFDSSKTWPIKMATGSYRTGSSPRTKLHTQCSTALDLELSVQTCFVTDSIPHLFLSWKLYVCLFIGR</sequence>
<evidence type="ECO:0000313" key="1">
    <source>
        <dbReference type="EMBL" id="GFO49424.1"/>
    </source>
</evidence>
<dbReference type="EMBL" id="BLXT01008489">
    <property type="protein sequence ID" value="GFO49424.1"/>
    <property type="molecule type" value="Genomic_DNA"/>
</dbReference>
<evidence type="ECO:0000313" key="2">
    <source>
        <dbReference type="Proteomes" id="UP000735302"/>
    </source>
</evidence>
<reference evidence="1 2" key="1">
    <citation type="journal article" date="2021" name="Elife">
        <title>Chloroplast acquisition without the gene transfer in kleptoplastic sea slugs, Plakobranchus ocellatus.</title>
        <authorList>
            <person name="Maeda T."/>
            <person name="Takahashi S."/>
            <person name="Yoshida T."/>
            <person name="Shimamura S."/>
            <person name="Takaki Y."/>
            <person name="Nagai Y."/>
            <person name="Toyoda A."/>
            <person name="Suzuki Y."/>
            <person name="Arimoto A."/>
            <person name="Ishii H."/>
            <person name="Satoh N."/>
            <person name="Nishiyama T."/>
            <person name="Hasebe M."/>
            <person name="Maruyama T."/>
            <person name="Minagawa J."/>
            <person name="Obokata J."/>
            <person name="Shigenobu S."/>
        </authorList>
    </citation>
    <scope>NUCLEOTIDE SEQUENCE [LARGE SCALE GENOMIC DNA]</scope>
</reference>